<sequence>MKHTFLLLLLAFSITANGQTILGKWETYDGDKKENGVNGVIKIEKESEIYSAK</sequence>
<dbReference type="RefSeq" id="WP_175471040.1">
    <property type="nucleotide sequence ID" value="NZ_FNOV01000014.1"/>
</dbReference>
<evidence type="ECO:0000256" key="1">
    <source>
        <dbReference type="SAM" id="SignalP"/>
    </source>
</evidence>
<evidence type="ECO:0000313" key="2">
    <source>
        <dbReference type="EMBL" id="SDY81181.1"/>
    </source>
</evidence>
<keyword evidence="1" id="KW-0732">Signal</keyword>
<proteinExistence type="predicted"/>
<feature type="chain" id="PRO_5011759555" description="DUF2147 domain-containing protein" evidence="1">
    <location>
        <begin position="19"/>
        <end position="53"/>
    </location>
</feature>
<dbReference type="EMBL" id="FNOV01000014">
    <property type="protein sequence ID" value="SDY81181.1"/>
    <property type="molecule type" value="Genomic_DNA"/>
</dbReference>
<dbReference type="Proteomes" id="UP000199249">
    <property type="component" value="Unassembled WGS sequence"/>
</dbReference>
<evidence type="ECO:0000313" key="3">
    <source>
        <dbReference type="Proteomes" id="UP000199249"/>
    </source>
</evidence>
<keyword evidence="3" id="KW-1185">Reference proteome</keyword>
<name>A0A1H3MWX9_9BACT</name>
<protein>
    <recommendedName>
        <fullName evidence="4">DUF2147 domain-containing protein</fullName>
    </recommendedName>
</protein>
<feature type="signal peptide" evidence="1">
    <location>
        <begin position="1"/>
        <end position="18"/>
    </location>
</feature>
<accession>A0A1H3MWX9</accession>
<evidence type="ECO:0008006" key="4">
    <source>
        <dbReference type="Google" id="ProtNLM"/>
    </source>
</evidence>
<dbReference type="AlphaFoldDB" id="A0A1H3MWX9"/>
<organism evidence="2 3">
    <name type="scientific">Hymenobacter psychrophilus</name>
    <dbReference type="NCBI Taxonomy" id="651662"/>
    <lineage>
        <taxon>Bacteria</taxon>
        <taxon>Pseudomonadati</taxon>
        <taxon>Bacteroidota</taxon>
        <taxon>Cytophagia</taxon>
        <taxon>Cytophagales</taxon>
        <taxon>Hymenobacteraceae</taxon>
        <taxon>Hymenobacter</taxon>
    </lineage>
</organism>
<reference evidence="3" key="1">
    <citation type="submission" date="2016-10" db="EMBL/GenBank/DDBJ databases">
        <authorList>
            <person name="Varghese N."/>
            <person name="Submissions S."/>
        </authorList>
    </citation>
    <scope>NUCLEOTIDE SEQUENCE [LARGE SCALE GENOMIC DNA]</scope>
    <source>
        <strain evidence="3">CGMCC 1.8975</strain>
    </source>
</reference>
<gene>
    <name evidence="2" type="ORF">SAMN04488069_11444</name>
</gene>